<proteinExistence type="predicted"/>
<feature type="domain" description="Squalene cyclase C-terminal" evidence="1">
    <location>
        <begin position="164"/>
        <end position="262"/>
    </location>
</feature>
<dbReference type="OrthoDB" id="9758578at2"/>
<dbReference type="SUPFAM" id="SSF48239">
    <property type="entry name" value="Terpenoid cyclases/Protein prenyltransferases"/>
    <property type="match status" value="1"/>
</dbReference>
<dbReference type="CDD" id="cd00688">
    <property type="entry name" value="ISOPREN_C2_like"/>
    <property type="match status" value="1"/>
</dbReference>
<dbReference type="InterPro" id="IPR032696">
    <property type="entry name" value="SQ_cyclase_C"/>
</dbReference>
<evidence type="ECO:0000313" key="3">
    <source>
        <dbReference type="Proteomes" id="UP000287547"/>
    </source>
</evidence>
<comment type="caution">
    <text evidence="2">The sequence shown here is derived from an EMBL/GenBank/DDBJ whole genome shotgun (WGS) entry which is preliminary data.</text>
</comment>
<dbReference type="EMBL" id="QHKI01000023">
    <property type="protein sequence ID" value="RSM82181.1"/>
    <property type="molecule type" value="Genomic_DNA"/>
</dbReference>
<name>A0A428Z5N3_KIBAR</name>
<dbReference type="Pfam" id="PF13243">
    <property type="entry name" value="SQHop_cyclase_C"/>
    <property type="match status" value="1"/>
</dbReference>
<evidence type="ECO:0000259" key="1">
    <source>
        <dbReference type="Pfam" id="PF13243"/>
    </source>
</evidence>
<dbReference type="Proteomes" id="UP000287547">
    <property type="component" value="Unassembled WGS sequence"/>
</dbReference>
<evidence type="ECO:0000313" key="2">
    <source>
        <dbReference type="EMBL" id="RSM82181.1"/>
    </source>
</evidence>
<dbReference type="InterPro" id="IPR008930">
    <property type="entry name" value="Terpenoid_cyclase/PrenylTrfase"/>
</dbReference>
<organism evidence="2 3">
    <name type="scientific">Kibdelosporangium aridum</name>
    <dbReference type="NCBI Taxonomy" id="2030"/>
    <lineage>
        <taxon>Bacteria</taxon>
        <taxon>Bacillati</taxon>
        <taxon>Actinomycetota</taxon>
        <taxon>Actinomycetes</taxon>
        <taxon>Pseudonocardiales</taxon>
        <taxon>Pseudonocardiaceae</taxon>
        <taxon>Kibdelosporangium</taxon>
    </lineage>
</organism>
<reference evidence="2 3" key="1">
    <citation type="submission" date="2018-05" db="EMBL/GenBank/DDBJ databases">
        <title>Evolution of GPA BGCs.</title>
        <authorList>
            <person name="Waglechner N."/>
            <person name="Wright G.D."/>
        </authorList>
    </citation>
    <scope>NUCLEOTIDE SEQUENCE [LARGE SCALE GENOMIC DNA]</scope>
    <source>
        <strain evidence="2 3">A82846</strain>
    </source>
</reference>
<sequence length="487" mass="52015">MPPSLTVSLVISTGSDDRFFVQIGHGGPGCPQVVVTTDSGELALPVEAAMLGTFKLRADFIGVLSFVEPDLFVLVRLADPDASAPDFEKMSLSDLSSSPGVSPQIVSIFRAASERSLAQRFADEVDSAIDSALDRASACLLNAFAVDDGQVGWSVDLNVDLVGVLSSAQAILALIHAGRRDYRIEQATTCLEQAQNRDGGWQVKYSLTGKPNGLSITESTCFSLWALLEAGRPVDGSAIAGGAGWLLSTQGLSGGWPTSNLTRESRVIPTALAVQVLARLGFHQAAAQGVKWLRAAQTVSGGWGYLPANGTPEGEPDVAPTAHAVISLLTATVPQDDKAVLRACAYLRETFHRATDAMPWQSSIATPAVDTRSTLPYRHFATPWAVSALLLAGADLSEPLVQSALSRLLQAQQADGVWREPTFANEPHLWAVHDAVYALKNAKSLASLGQAAVRHHHRQAEAATKTALCWLTRTRDFDTRHRERQSP</sequence>
<dbReference type="Gene3D" id="1.50.10.20">
    <property type="match status" value="3"/>
</dbReference>
<dbReference type="AlphaFoldDB" id="A0A428Z5N3"/>
<protein>
    <recommendedName>
        <fullName evidence="1">Squalene cyclase C-terminal domain-containing protein</fullName>
    </recommendedName>
</protein>
<gene>
    <name evidence="2" type="ORF">DMH04_26225</name>
</gene>
<accession>A0A428Z5N3</accession>